<feature type="transmembrane region" description="Helical" evidence="6">
    <location>
        <begin position="166"/>
        <end position="187"/>
    </location>
</feature>
<dbReference type="PANTHER" id="PTHR20855:SF3">
    <property type="entry name" value="LD03007P"/>
    <property type="match status" value="1"/>
</dbReference>
<comment type="caution">
    <text evidence="7">The sequence shown here is derived from an EMBL/GenBank/DDBJ whole genome shotgun (WGS) entry which is preliminary data.</text>
</comment>
<dbReference type="Pfam" id="PF03006">
    <property type="entry name" value="HlyIII"/>
    <property type="match status" value="1"/>
</dbReference>
<dbReference type="AlphaFoldDB" id="A0A1J5PQI0"/>
<evidence type="ECO:0000256" key="1">
    <source>
        <dbReference type="ARBA" id="ARBA00004651"/>
    </source>
</evidence>
<dbReference type="GO" id="GO:0005886">
    <property type="term" value="C:plasma membrane"/>
    <property type="evidence" value="ECO:0007669"/>
    <property type="project" value="UniProtKB-SubCell"/>
</dbReference>
<keyword evidence="5 6" id="KW-0472">Membrane</keyword>
<keyword evidence="2" id="KW-1003">Cell membrane</keyword>
<evidence type="ECO:0000313" key="7">
    <source>
        <dbReference type="EMBL" id="OIQ70007.1"/>
    </source>
</evidence>
<feature type="transmembrane region" description="Helical" evidence="6">
    <location>
        <begin position="113"/>
        <end position="133"/>
    </location>
</feature>
<dbReference type="EMBL" id="MLJW01004416">
    <property type="protein sequence ID" value="OIQ70007.1"/>
    <property type="molecule type" value="Genomic_DNA"/>
</dbReference>
<keyword evidence="4 6" id="KW-1133">Transmembrane helix</keyword>
<evidence type="ECO:0000256" key="5">
    <source>
        <dbReference type="ARBA" id="ARBA00023136"/>
    </source>
</evidence>
<evidence type="ECO:0000256" key="2">
    <source>
        <dbReference type="ARBA" id="ARBA00022475"/>
    </source>
</evidence>
<comment type="subcellular location">
    <subcellularLocation>
        <location evidence="1">Cell membrane</location>
        <topology evidence="1">Multi-pass membrane protein</topology>
    </subcellularLocation>
</comment>
<dbReference type="GO" id="GO:0140911">
    <property type="term" value="F:pore-forming activity"/>
    <property type="evidence" value="ECO:0007669"/>
    <property type="project" value="InterPro"/>
</dbReference>
<dbReference type="NCBIfam" id="TIGR01065">
    <property type="entry name" value="hlyIII"/>
    <property type="match status" value="1"/>
</dbReference>
<feature type="transmembrane region" description="Helical" evidence="6">
    <location>
        <begin position="196"/>
        <end position="217"/>
    </location>
</feature>
<feature type="transmembrane region" description="Helical" evidence="6">
    <location>
        <begin position="48"/>
        <end position="68"/>
    </location>
</feature>
<dbReference type="InterPro" id="IPR004254">
    <property type="entry name" value="AdipoR/HlyIII-related"/>
</dbReference>
<name>A0A1J5PQI0_9ZZZZ</name>
<organism evidence="7">
    <name type="scientific">mine drainage metagenome</name>
    <dbReference type="NCBI Taxonomy" id="410659"/>
    <lineage>
        <taxon>unclassified sequences</taxon>
        <taxon>metagenomes</taxon>
        <taxon>ecological metagenomes</taxon>
    </lineage>
</organism>
<reference evidence="7" key="1">
    <citation type="submission" date="2016-10" db="EMBL/GenBank/DDBJ databases">
        <title>Sequence of Gallionella enrichment culture.</title>
        <authorList>
            <person name="Poehlein A."/>
            <person name="Muehling M."/>
            <person name="Daniel R."/>
        </authorList>
    </citation>
    <scope>NUCLEOTIDE SEQUENCE</scope>
</reference>
<gene>
    <name evidence="7" type="ORF">GALL_483850</name>
</gene>
<evidence type="ECO:0000256" key="6">
    <source>
        <dbReference type="SAM" id="Phobius"/>
    </source>
</evidence>
<protein>
    <submittedName>
        <fullName evidence="7">Hemolysin-III related</fullName>
    </submittedName>
</protein>
<evidence type="ECO:0000256" key="3">
    <source>
        <dbReference type="ARBA" id="ARBA00022692"/>
    </source>
</evidence>
<feature type="transmembrane region" description="Helical" evidence="6">
    <location>
        <begin position="89"/>
        <end position="107"/>
    </location>
</feature>
<proteinExistence type="predicted"/>
<keyword evidence="3 6" id="KW-0812">Transmembrane</keyword>
<feature type="transmembrane region" description="Helical" evidence="6">
    <location>
        <begin position="21"/>
        <end position="42"/>
    </location>
</feature>
<feature type="transmembrane region" description="Helical" evidence="6">
    <location>
        <begin position="140"/>
        <end position="160"/>
    </location>
</feature>
<sequence>MTRTAAVLARQQSLGEEIANSISHGMGLLLSVAALPVLVLHGVEHQPVASVVGASVFGASAVLLYLASTLYHALPQPRLKALFQRLDHAAIYLLIAGTYTPFTLGVLRGGWGWTLFGLVWGLAALGLLLKTLAGVRFPHLSTALYLGMGWVVLIAIGPLIEHIAPMGLFWLVAGGLAYTLGVVFFVLDARWRYAHFVWHLFVLAGTVCHFFAVLYYAV</sequence>
<dbReference type="PANTHER" id="PTHR20855">
    <property type="entry name" value="ADIPOR/PROGESTIN RECEPTOR-RELATED"/>
    <property type="match status" value="1"/>
</dbReference>
<dbReference type="InterPro" id="IPR005744">
    <property type="entry name" value="Hy-lIII"/>
</dbReference>
<accession>A0A1J5PQI0</accession>
<evidence type="ECO:0000256" key="4">
    <source>
        <dbReference type="ARBA" id="ARBA00022989"/>
    </source>
</evidence>